<dbReference type="EMBL" id="CABPRJ010000972">
    <property type="protein sequence ID" value="VVC33619.1"/>
    <property type="molecule type" value="Genomic_DNA"/>
</dbReference>
<keyword evidence="1" id="KW-1133">Transmembrane helix</keyword>
<evidence type="ECO:0000313" key="2">
    <source>
        <dbReference type="EMBL" id="VVC33619.1"/>
    </source>
</evidence>
<keyword evidence="1" id="KW-0812">Transmembrane</keyword>
<proteinExistence type="predicted"/>
<accession>A0A5E4MMV7</accession>
<reference evidence="2 3" key="1">
    <citation type="submission" date="2019-08" db="EMBL/GenBank/DDBJ databases">
        <authorList>
            <person name="Alioto T."/>
            <person name="Alioto T."/>
            <person name="Gomez Garrido J."/>
        </authorList>
    </citation>
    <scope>NUCLEOTIDE SEQUENCE [LARGE SCALE GENOMIC DNA]</scope>
</reference>
<keyword evidence="1" id="KW-0472">Membrane</keyword>
<gene>
    <name evidence="2" type="ORF">CINCED_3A005932</name>
</gene>
<feature type="transmembrane region" description="Helical" evidence="1">
    <location>
        <begin position="21"/>
        <end position="43"/>
    </location>
</feature>
<feature type="non-terminal residue" evidence="2">
    <location>
        <position position="1"/>
    </location>
</feature>
<sequence>SDFEYFRINIYTVLERTSNCVWPISIPLCMYVCIIRFTGVLVLEELWYCKL</sequence>
<dbReference type="AlphaFoldDB" id="A0A5E4MMV7"/>
<evidence type="ECO:0000256" key="1">
    <source>
        <dbReference type="SAM" id="Phobius"/>
    </source>
</evidence>
<name>A0A5E4MMV7_9HEMI</name>
<evidence type="ECO:0000313" key="3">
    <source>
        <dbReference type="Proteomes" id="UP000325440"/>
    </source>
</evidence>
<organism evidence="2 3">
    <name type="scientific">Cinara cedri</name>
    <dbReference type="NCBI Taxonomy" id="506608"/>
    <lineage>
        <taxon>Eukaryota</taxon>
        <taxon>Metazoa</taxon>
        <taxon>Ecdysozoa</taxon>
        <taxon>Arthropoda</taxon>
        <taxon>Hexapoda</taxon>
        <taxon>Insecta</taxon>
        <taxon>Pterygota</taxon>
        <taxon>Neoptera</taxon>
        <taxon>Paraneoptera</taxon>
        <taxon>Hemiptera</taxon>
        <taxon>Sternorrhyncha</taxon>
        <taxon>Aphidomorpha</taxon>
        <taxon>Aphidoidea</taxon>
        <taxon>Aphididae</taxon>
        <taxon>Lachninae</taxon>
        <taxon>Cinara</taxon>
    </lineage>
</organism>
<keyword evidence="3" id="KW-1185">Reference proteome</keyword>
<dbReference type="Proteomes" id="UP000325440">
    <property type="component" value="Unassembled WGS sequence"/>
</dbReference>
<protein>
    <submittedName>
        <fullName evidence="2">Uncharacterized protein</fullName>
    </submittedName>
</protein>